<sequence length="63" mass="6595">MRAVGGLDGGPDLGVRLRGHAAEGRPRGRVRDIGGLSAVDRIPRHVVDRRPPGGLLTAATPKH</sequence>
<feature type="region of interest" description="Disordered" evidence="1">
    <location>
        <begin position="1"/>
        <end position="29"/>
    </location>
</feature>
<reference evidence="3" key="1">
    <citation type="journal article" date="2019" name="Int. J. Syst. Evol. Microbiol.">
        <title>The Global Catalogue of Microorganisms (GCM) 10K type strain sequencing project: providing services to taxonomists for standard genome sequencing and annotation.</title>
        <authorList>
            <consortium name="The Broad Institute Genomics Platform"/>
            <consortium name="The Broad Institute Genome Sequencing Center for Infectious Disease"/>
            <person name="Wu L."/>
            <person name="Ma J."/>
        </authorList>
    </citation>
    <scope>NUCLEOTIDE SEQUENCE [LARGE SCALE GENOMIC DNA]</scope>
    <source>
        <strain evidence="3">JCM 9095</strain>
    </source>
</reference>
<accession>A0ABP6PMU0</accession>
<keyword evidence="3" id="KW-1185">Reference proteome</keyword>
<organism evidence="2 3">
    <name type="scientific">Streptomyces virens</name>
    <dbReference type="NCBI Taxonomy" id="285572"/>
    <lineage>
        <taxon>Bacteria</taxon>
        <taxon>Bacillati</taxon>
        <taxon>Actinomycetota</taxon>
        <taxon>Actinomycetes</taxon>
        <taxon>Kitasatosporales</taxon>
        <taxon>Streptomycetaceae</taxon>
        <taxon>Streptomyces</taxon>
    </lineage>
</organism>
<name>A0ABP6PMU0_9ACTN</name>
<proteinExistence type="predicted"/>
<feature type="compositionally biased region" description="Gly residues" evidence="1">
    <location>
        <begin position="1"/>
        <end position="12"/>
    </location>
</feature>
<dbReference type="Proteomes" id="UP001501866">
    <property type="component" value="Unassembled WGS sequence"/>
</dbReference>
<protein>
    <submittedName>
        <fullName evidence="2">Uncharacterized protein</fullName>
    </submittedName>
</protein>
<evidence type="ECO:0000313" key="3">
    <source>
        <dbReference type="Proteomes" id="UP001501866"/>
    </source>
</evidence>
<feature type="compositionally biased region" description="Basic and acidic residues" evidence="1">
    <location>
        <begin position="20"/>
        <end position="29"/>
    </location>
</feature>
<comment type="caution">
    <text evidence="2">The sequence shown here is derived from an EMBL/GenBank/DDBJ whole genome shotgun (WGS) entry which is preliminary data.</text>
</comment>
<gene>
    <name evidence="2" type="ORF">GCM10010451_36250</name>
</gene>
<dbReference type="EMBL" id="BAAAUH010000026">
    <property type="protein sequence ID" value="GAA3183888.1"/>
    <property type="molecule type" value="Genomic_DNA"/>
</dbReference>
<evidence type="ECO:0000313" key="2">
    <source>
        <dbReference type="EMBL" id="GAA3183888.1"/>
    </source>
</evidence>
<evidence type="ECO:0000256" key="1">
    <source>
        <dbReference type="SAM" id="MobiDB-lite"/>
    </source>
</evidence>